<comment type="caution">
    <text evidence="1">The sequence shown here is derived from an EMBL/GenBank/DDBJ whole genome shotgun (WGS) entry which is preliminary data.</text>
</comment>
<dbReference type="Proteomes" id="UP000446866">
    <property type="component" value="Unassembled WGS sequence"/>
</dbReference>
<dbReference type="EMBL" id="QXWK01000001">
    <property type="protein sequence ID" value="NBH60365.1"/>
    <property type="molecule type" value="Genomic_DNA"/>
</dbReference>
<organism evidence="1 2">
    <name type="scientific">Anaerotruncus colihominis</name>
    <dbReference type="NCBI Taxonomy" id="169435"/>
    <lineage>
        <taxon>Bacteria</taxon>
        <taxon>Bacillati</taxon>
        <taxon>Bacillota</taxon>
        <taxon>Clostridia</taxon>
        <taxon>Eubacteriales</taxon>
        <taxon>Oscillospiraceae</taxon>
        <taxon>Anaerotruncus</taxon>
    </lineage>
</organism>
<dbReference type="AlphaFoldDB" id="A0A845QHI8"/>
<evidence type="ECO:0000313" key="1">
    <source>
        <dbReference type="EMBL" id="NBH60365.1"/>
    </source>
</evidence>
<dbReference type="InterPro" id="IPR020256">
    <property type="entry name" value="Spore_coat_CotJA"/>
</dbReference>
<accession>A0A845QHI8</accession>
<evidence type="ECO:0000313" key="2">
    <source>
        <dbReference type="Proteomes" id="UP000446866"/>
    </source>
</evidence>
<gene>
    <name evidence="1" type="ORF">D0435_01575</name>
</gene>
<sequence>MMLAMAYVPWQRWQNPYEYEEGLKAGTIFPDLNLPFLGAQGGMRR</sequence>
<keyword evidence="2" id="KW-1185">Reference proteome</keyword>
<proteinExistence type="predicted"/>
<dbReference type="Pfam" id="PF11007">
    <property type="entry name" value="CotJA"/>
    <property type="match status" value="1"/>
</dbReference>
<protein>
    <submittedName>
        <fullName evidence="1">Spore coat associated protein CotJA</fullName>
    </submittedName>
</protein>
<name>A0A845QHI8_9FIRM</name>
<reference evidence="1 2" key="1">
    <citation type="submission" date="2018-08" db="EMBL/GenBank/DDBJ databases">
        <title>Murine metabolic-syndrome-specific gut microbial biobank.</title>
        <authorList>
            <person name="Liu C."/>
        </authorList>
    </citation>
    <scope>NUCLEOTIDE SEQUENCE [LARGE SCALE GENOMIC DNA]</scope>
    <source>
        <strain evidence="1 2">28</strain>
    </source>
</reference>